<protein>
    <submittedName>
        <fullName evidence="2">Uncharacterized protein</fullName>
    </submittedName>
</protein>
<evidence type="ECO:0000256" key="1">
    <source>
        <dbReference type="SAM" id="MobiDB-lite"/>
    </source>
</evidence>
<feature type="compositionally biased region" description="Low complexity" evidence="1">
    <location>
        <begin position="14"/>
        <end position="40"/>
    </location>
</feature>
<proteinExistence type="predicted"/>
<gene>
    <name evidence="2" type="ORF">A0H81_13966</name>
</gene>
<evidence type="ECO:0000313" key="2">
    <source>
        <dbReference type="EMBL" id="OBZ66072.1"/>
    </source>
</evidence>
<evidence type="ECO:0000313" key="3">
    <source>
        <dbReference type="Proteomes" id="UP000092993"/>
    </source>
</evidence>
<comment type="caution">
    <text evidence="2">The sequence shown here is derived from an EMBL/GenBank/DDBJ whole genome shotgun (WGS) entry which is preliminary data.</text>
</comment>
<organism evidence="2 3">
    <name type="scientific">Grifola frondosa</name>
    <name type="common">Maitake</name>
    <name type="synonym">Polyporus frondosus</name>
    <dbReference type="NCBI Taxonomy" id="5627"/>
    <lineage>
        <taxon>Eukaryota</taxon>
        <taxon>Fungi</taxon>
        <taxon>Dikarya</taxon>
        <taxon>Basidiomycota</taxon>
        <taxon>Agaricomycotina</taxon>
        <taxon>Agaricomycetes</taxon>
        <taxon>Polyporales</taxon>
        <taxon>Grifolaceae</taxon>
        <taxon>Grifola</taxon>
    </lineage>
</organism>
<dbReference type="EMBL" id="LUGG01000033">
    <property type="protein sequence ID" value="OBZ66072.1"/>
    <property type="molecule type" value="Genomic_DNA"/>
</dbReference>
<dbReference type="Proteomes" id="UP000092993">
    <property type="component" value="Unassembled WGS sequence"/>
</dbReference>
<feature type="region of interest" description="Disordered" evidence="1">
    <location>
        <begin position="1"/>
        <end position="76"/>
    </location>
</feature>
<dbReference type="AlphaFoldDB" id="A0A1C7LMS8"/>
<reference evidence="2 3" key="1">
    <citation type="submission" date="2016-03" db="EMBL/GenBank/DDBJ databases">
        <title>Whole genome sequencing of Grifola frondosa 9006-11.</title>
        <authorList>
            <person name="Min B."/>
            <person name="Park H."/>
            <person name="Kim J.-G."/>
            <person name="Cho H."/>
            <person name="Oh Y.-L."/>
            <person name="Kong W.-S."/>
            <person name="Choi I.-G."/>
        </authorList>
    </citation>
    <scope>NUCLEOTIDE SEQUENCE [LARGE SCALE GENOMIC DNA]</scope>
    <source>
        <strain evidence="2 3">9006-11</strain>
    </source>
</reference>
<name>A0A1C7LMS8_GRIFR</name>
<sequence length="76" mass="7638">MTTQQRGVRPSTGSASSHPALPATTSAPAPADDSAKASEAGTHIPRVAAPAHSHTPARTRRAAHICDSVQGYTGGP</sequence>
<accession>A0A1C7LMS8</accession>
<keyword evidence="3" id="KW-1185">Reference proteome</keyword>